<dbReference type="GO" id="GO:0006457">
    <property type="term" value="P:protein folding"/>
    <property type="evidence" value="ECO:0007669"/>
    <property type="project" value="UniProtKB-UniRule"/>
</dbReference>
<dbReference type="InterPro" id="IPR000297">
    <property type="entry name" value="PPIase_PpiC"/>
</dbReference>
<name>A0A2L0D2T7_9STRE</name>
<dbReference type="InterPro" id="IPR050245">
    <property type="entry name" value="PrsA_foldase"/>
</dbReference>
<keyword evidence="16" id="KW-1185">Reference proteome</keyword>
<feature type="signal peptide" evidence="13">
    <location>
        <begin position="1"/>
        <end position="21"/>
    </location>
</feature>
<keyword evidence="8 12" id="KW-0472">Membrane</keyword>
<evidence type="ECO:0000256" key="10">
    <source>
        <dbReference type="ARBA" id="ARBA00023235"/>
    </source>
</evidence>
<evidence type="ECO:0000256" key="5">
    <source>
        <dbReference type="ARBA" id="ARBA00022475"/>
    </source>
</evidence>
<proteinExistence type="inferred from homology"/>
<evidence type="ECO:0000256" key="9">
    <source>
        <dbReference type="ARBA" id="ARBA00023139"/>
    </source>
</evidence>
<gene>
    <name evidence="12" type="primary">prsA</name>
    <name evidence="15" type="ORF">C0J00_02885</name>
</gene>
<sequence length="308" mass="34303">MKKQTKLYTGVITLMSILTLAACSQEASPKDNLVTMKGDAITVSDFYKQAKDTTAGQQAMLTLVLERVFEEQYGKNVSDKEVTKAYNKQVDTYGSNFSAALTSAGMTEETYKQQIRVEKLIEYAVEKAAKKELTDANYQKAYEKYSPEVSTQVIKLDDEKKAKSTLEQVKAEGADFAKIAKENSAEKTIDYKFDSSDNTLPTEVKDAAFKLKEGETSEVVQATDMTTYQPTYYIVKTTKKEAKNSDWKTYKKRLTETILNEKKADSSFQNKVIAAALEKANVKIKDKSFSNILANYNATTGSSSSASK</sequence>
<comment type="similarity">
    <text evidence="4 12">Belongs to the PrsA family.</text>
</comment>
<evidence type="ECO:0000256" key="4">
    <source>
        <dbReference type="ARBA" id="ARBA00006071"/>
    </source>
</evidence>
<evidence type="ECO:0000256" key="2">
    <source>
        <dbReference type="ARBA" id="ARBA00003828"/>
    </source>
</evidence>
<evidence type="ECO:0000313" key="16">
    <source>
        <dbReference type="Proteomes" id="UP000238956"/>
    </source>
</evidence>
<dbReference type="GeneID" id="98392857"/>
<dbReference type="GO" id="GO:0003755">
    <property type="term" value="F:peptidyl-prolyl cis-trans isomerase activity"/>
    <property type="evidence" value="ECO:0007669"/>
    <property type="project" value="UniProtKB-UniRule"/>
</dbReference>
<feature type="domain" description="PpiC" evidence="14">
    <location>
        <begin position="146"/>
        <end position="223"/>
    </location>
</feature>
<dbReference type="EC" id="5.2.1.8" evidence="12"/>
<accession>A0A2L0D2T7</accession>
<keyword evidence="7 12" id="KW-0697">Rotamase</keyword>
<comment type="function">
    <text evidence="2 12">Plays a major role in protein secretion by helping the post-translocational extracellular folding of several secreted proteins.</text>
</comment>
<dbReference type="Pfam" id="PF13145">
    <property type="entry name" value="Rotamase_2"/>
    <property type="match status" value="1"/>
</dbReference>
<evidence type="ECO:0000256" key="6">
    <source>
        <dbReference type="ARBA" id="ARBA00022729"/>
    </source>
</evidence>
<evidence type="ECO:0000256" key="1">
    <source>
        <dbReference type="ARBA" id="ARBA00000971"/>
    </source>
</evidence>
<comment type="subcellular location">
    <subcellularLocation>
        <location evidence="3 12">Cell membrane</location>
        <topology evidence="3 12">Lipid-anchor</topology>
    </subcellularLocation>
</comment>
<evidence type="ECO:0000259" key="14">
    <source>
        <dbReference type="PROSITE" id="PS50198"/>
    </source>
</evidence>
<keyword evidence="10 12" id="KW-0413">Isomerase</keyword>
<dbReference type="PANTHER" id="PTHR47245:SF1">
    <property type="entry name" value="FOLDASE PROTEIN PRSA"/>
    <property type="match status" value="1"/>
</dbReference>
<keyword evidence="11 12" id="KW-0449">Lipoprotein</keyword>
<dbReference type="Gene3D" id="3.10.50.40">
    <property type="match status" value="1"/>
</dbReference>
<dbReference type="InterPro" id="IPR027304">
    <property type="entry name" value="Trigger_fact/SurA_dom_sf"/>
</dbReference>
<dbReference type="OrthoDB" id="2194386at2"/>
<evidence type="ECO:0000256" key="11">
    <source>
        <dbReference type="ARBA" id="ARBA00023288"/>
    </source>
</evidence>
<protein>
    <recommendedName>
        <fullName evidence="12">Foldase protein PrsA</fullName>
        <ecNumber evidence="12">5.2.1.8</ecNumber>
    </recommendedName>
</protein>
<evidence type="ECO:0000256" key="8">
    <source>
        <dbReference type="ARBA" id="ARBA00023136"/>
    </source>
</evidence>
<keyword evidence="5 12" id="KW-1003">Cell membrane</keyword>
<dbReference type="EMBL" id="CP025536">
    <property type="protein sequence ID" value="AUW96142.1"/>
    <property type="molecule type" value="Genomic_DNA"/>
</dbReference>
<evidence type="ECO:0000313" key="15">
    <source>
        <dbReference type="EMBL" id="AUW96142.1"/>
    </source>
</evidence>
<dbReference type="GO" id="GO:0005886">
    <property type="term" value="C:plasma membrane"/>
    <property type="evidence" value="ECO:0007669"/>
    <property type="project" value="UniProtKB-SubCell"/>
</dbReference>
<dbReference type="KEGG" id="splr:C0J00_02885"/>
<dbReference type="SUPFAM" id="SSF109998">
    <property type="entry name" value="Triger factor/SurA peptide-binding domain-like"/>
    <property type="match status" value="1"/>
</dbReference>
<keyword evidence="9 12" id="KW-0564">Palmitate</keyword>
<dbReference type="PROSITE" id="PS50198">
    <property type="entry name" value="PPIC_PPIASE_2"/>
    <property type="match status" value="1"/>
</dbReference>
<organism evidence="15 16">
    <name type="scientific">Streptococcus pluranimalium</name>
    <dbReference type="NCBI Taxonomy" id="82348"/>
    <lineage>
        <taxon>Bacteria</taxon>
        <taxon>Bacillati</taxon>
        <taxon>Bacillota</taxon>
        <taxon>Bacilli</taxon>
        <taxon>Lactobacillales</taxon>
        <taxon>Streptococcaceae</taxon>
        <taxon>Streptococcus</taxon>
    </lineage>
</organism>
<evidence type="ECO:0000256" key="12">
    <source>
        <dbReference type="HAMAP-Rule" id="MF_01145"/>
    </source>
</evidence>
<reference evidence="15 16" key="2">
    <citation type="submission" date="2018-02" db="EMBL/GenBank/DDBJ databases">
        <title>Whole genome sequencing analysis of Streptococcus pluranimalium isolated from cattle infected mastitis in China.</title>
        <authorList>
            <person name="Zhang J.-R."/>
            <person name="Hu G.-Z."/>
        </authorList>
    </citation>
    <scope>NUCLEOTIDE SEQUENCE [LARGE SCALE GENOMIC DNA]</scope>
    <source>
        <strain evidence="15 16">TH11417</strain>
    </source>
</reference>
<dbReference type="Proteomes" id="UP000238956">
    <property type="component" value="Chromosome"/>
</dbReference>
<comment type="catalytic activity">
    <reaction evidence="1 12">
        <text>[protein]-peptidylproline (omega=180) = [protein]-peptidylproline (omega=0)</text>
        <dbReference type="Rhea" id="RHEA:16237"/>
        <dbReference type="Rhea" id="RHEA-COMP:10747"/>
        <dbReference type="Rhea" id="RHEA-COMP:10748"/>
        <dbReference type="ChEBI" id="CHEBI:83833"/>
        <dbReference type="ChEBI" id="CHEBI:83834"/>
        <dbReference type="EC" id="5.2.1.8"/>
    </reaction>
</comment>
<reference evidence="15 16" key="1">
    <citation type="submission" date="2017-12" db="EMBL/GenBank/DDBJ databases">
        <authorList>
            <person name="Hurst M.R.H."/>
        </authorList>
    </citation>
    <scope>NUCLEOTIDE SEQUENCE [LARGE SCALE GENOMIC DNA]</scope>
    <source>
        <strain evidence="15 16">TH11417</strain>
    </source>
</reference>
<dbReference type="PROSITE" id="PS51257">
    <property type="entry name" value="PROKAR_LIPOPROTEIN"/>
    <property type="match status" value="1"/>
</dbReference>
<dbReference type="SUPFAM" id="SSF54534">
    <property type="entry name" value="FKBP-like"/>
    <property type="match status" value="1"/>
</dbReference>
<dbReference type="InterPro" id="IPR046357">
    <property type="entry name" value="PPIase_dom_sf"/>
</dbReference>
<evidence type="ECO:0000256" key="7">
    <source>
        <dbReference type="ARBA" id="ARBA00023110"/>
    </source>
</evidence>
<dbReference type="HAMAP" id="MF_01145">
    <property type="entry name" value="Foldase_PrsA"/>
    <property type="match status" value="1"/>
</dbReference>
<dbReference type="RefSeq" id="WP_104967480.1">
    <property type="nucleotide sequence ID" value="NZ_CP025536.1"/>
</dbReference>
<feature type="chain" id="PRO_5039268194" description="Foldase protein PrsA" evidence="13">
    <location>
        <begin position="22"/>
        <end position="308"/>
    </location>
</feature>
<dbReference type="InterPro" id="IPR023059">
    <property type="entry name" value="Foldase_PrsA"/>
</dbReference>
<evidence type="ECO:0000256" key="13">
    <source>
        <dbReference type="SAM" id="SignalP"/>
    </source>
</evidence>
<dbReference type="PANTHER" id="PTHR47245">
    <property type="entry name" value="PEPTIDYLPROLYL ISOMERASE"/>
    <property type="match status" value="1"/>
</dbReference>
<dbReference type="AlphaFoldDB" id="A0A2L0D2T7"/>
<keyword evidence="6 12" id="KW-0732">Signal</keyword>
<evidence type="ECO:0000256" key="3">
    <source>
        <dbReference type="ARBA" id="ARBA00004193"/>
    </source>
</evidence>